<sequence>MGVTKQYFKDQFRVDKLTLNHEETSDFYVSCWQTDQSPLYLLCVRLTVFLGCASVFIASMVLSSQSFSLKFWPIYMTHWGVFMIMATSGLALIVSIVACIQGSIDLDFGLPWYVRLYWAFLVITVPLAYYITIFYYSFLTALIEDFAVDPALDFFVHAFNSIAMFILLITSKNPVHILQFVYPFVFAVIYMVFSIIYYYSGGTNPYGEEWIYPMLDWSNPGPTTGVVFACAALMLIVHSLVVLMALFRDYLVSTCITSKRNSINIVQY</sequence>
<protein>
    <recommendedName>
        <fullName evidence="6">Protein rolling stone</fullName>
    </recommendedName>
</protein>
<evidence type="ECO:0000313" key="2">
    <source>
        <dbReference type="EMBL" id="KAL0850951.1"/>
    </source>
</evidence>
<accession>A0ABD0TNP3</accession>
<evidence type="ECO:0008006" key="6">
    <source>
        <dbReference type="Google" id="ProtNLM"/>
    </source>
</evidence>
<dbReference type="InterPro" id="IPR049352">
    <property type="entry name" value="Rost"/>
</dbReference>
<comment type="caution">
    <text evidence="2">The sequence shown here is derived from an EMBL/GenBank/DDBJ whole genome shotgun (WGS) entry which is preliminary data.</text>
</comment>
<proteinExistence type="predicted"/>
<reference evidence="4 5" key="1">
    <citation type="submission" date="2024-06" db="EMBL/GenBank/DDBJ databases">
        <title>A chromosome-level genome assembly of beet webworm, Loxostege sticticalis.</title>
        <authorList>
            <person name="Zhang Y."/>
        </authorList>
    </citation>
    <scope>NUCLEOTIDE SEQUENCE [LARGE SCALE GENOMIC DNA]</scope>
    <source>
        <strain evidence="3">AQ026</strain>
        <strain evidence="2">AQ028</strain>
        <tissue evidence="2">Male pupae</tissue>
        <tissue evidence="3">Whole body</tissue>
    </source>
</reference>
<keyword evidence="1" id="KW-1133">Transmembrane helix</keyword>
<evidence type="ECO:0000313" key="4">
    <source>
        <dbReference type="Proteomes" id="UP001549920"/>
    </source>
</evidence>
<gene>
    <name evidence="3" type="ORF">ABMA27_006595</name>
    <name evidence="2" type="ORF">ABMA28_006854</name>
</gene>
<feature type="transmembrane region" description="Helical" evidence="1">
    <location>
        <begin position="226"/>
        <end position="247"/>
    </location>
</feature>
<feature type="transmembrane region" description="Helical" evidence="1">
    <location>
        <begin position="116"/>
        <end position="138"/>
    </location>
</feature>
<dbReference type="EMBL" id="JBEDNZ010000002">
    <property type="protein sequence ID" value="KAL0850951.1"/>
    <property type="molecule type" value="Genomic_DNA"/>
</dbReference>
<evidence type="ECO:0000256" key="1">
    <source>
        <dbReference type="SAM" id="Phobius"/>
    </source>
</evidence>
<dbReference type="Pfam" id="PF21534">
    <property type="entry name" value="Rost"/>
    <property type="match status" value="1"/>
</dbReference>
<keyword evidence="4" id="KW-1185">Reference proteome</keyword>
<feature type="transmembrane region" description="Helical" evidence="1">
    <location>
        <begin position="82"/>
        <end position="104"/>
    </location>
</feature>
<evidence type="ECO:0000313" key="5">
    <source>
        <dbReference type="Proteomes" id="UP001549921"/>
    </source>
</evidence>
<feature type="transmembrane region" description="Helical" evidence="1">
    <location>
        <begin position="39"/>
        <end position="62"/>
    </location>
</feature>
<name>A0ABD0TNP3_LOXSC</name>
<feature type="transmembrane region" description="Helical" evidence="1">
    <location>
        <begin position="150"/>
        <end position="169"/>
    </location>
</feature>
<dbReference type="Proteomes" id="UP001549920">
    <property type="component" value="Unassembled WGS sequence"/>
</dbReference>
<organism evidence="2 5">
    <name type="scientific">Loxostege sticticalis</name>
    <name type="common">Beet webworm moth</name>
    <dbReference type="NCBI Taxonomy" id="481309"/>
    <lineage>
        <taxon>Eukaryota</taxon>
        <taxon>Metazoa</taxon>
        <taxon>Ecdysozoa</taxon>
        <taxon>Arthropoda</taxon>
        <taxon>Hexapoda</taxon>
        <taxon>Insecta</taxon>
        <taxon>Pterygota</taxon>
        <taxon>Neoptera</taxon>
        <taxon>Endopterygota</taxon>
        <taxon>Lepidoptera</taxon>
        <taxon>Glossata</taxon>
        <taxon>Ditrysia</taxon>
        <taxon>Pyraloidea</taxon>
        <taxon>Crambidae</taxon>
        <taxon>Pyraustinae</taxon>
        <taxon>Loxostege</taxon>
    </lineage>
</organism>
<keyword evidence="1" id="KW-0472">Membrane</keyword>
<keyword evidence="1" id="KW-0812">Transmembrane</keyword>
<dbReference type="PANTHER" id="PTHR12242:SF49">
    <property type="entry name" value="HEADBUTT, ISOFORM E"/>
    <property type="match status" value="1"/>
</dbReference>
<feature type="transmembrane region" description="Helical" evidence="1">
    <location>
        <begin position="181"/>
        <end position="200"/>
    </location>
</feature>
<dbReference type="AlphaFoldDB" id="A0ABD0TNP3"/>
<dbReference type="PANTHER" id="PTHR12242">
    <property type="entry name" value="OS02G0130600 PROTEIN-RELATED"/>
    <property type="match status" value="1"/>
</dbReference>
<dbReference type="Proteomes" id="UP001549921">
    <property type="component" value="Unassembled WGS sequence"/>
</dbReference>
<dbReference type="EMBL" id="JBEUOH010000002">
    <property type="protein sequence ID" value="KAL0901306.1"/>
    <property type="molecule type" value="Genomic_DNA"/>
</dbReference>
<evidence type="ECO:0000313" key="3">
    <source>
        <dbReference type="EMBL" id="KAL0901306.1"/>
    </source>
</evidence>